<dbReference type="AlphaFoldDB" id="D3DXN0"/>
<dbReference type="STRING" id="266264.Rmet_6433"/>
<proteinExistence type="predicted"/>
<dbReference type="HOGENOM" id="CLU_2957376_0_0_4"/>
<sequence length="59" mass="6037">MGAGAGPNVPPKSCDTSKMSAMLAKNTWTLPLLYASADIIAINQSPAVVPPPHGSCNLM</sequence>
<dbReference type="Proteomes" id="UP000002429">
    <property type="component" value="Chromosome"/>
</dbReference>
<gene>
    <name evidence="1" type="ordered locus">Rmet_6433</name>
</gene>
<organism evidence="1 2">
    <name type="scientific">Cupriavidus metallidurans (strain ATCC 43123 / DSM 2839 / NBRC 102507 / CH34)</name>
    <name type="common">Ralstonia metallidurans</name>
    <dbReference type="NCBI Taxonomy" id="266264"/>
    <lineage>
        <taxon>Bacteria</taxon>
        <taxon>Pseudomonadati</taxon>
        <taxon>Pseudomonadota</taxon>
        <taxon>Betaproteobacteria</taxon>
        <taxon>Burkholderiales</taxon>
        <taxon>Burkholderiaceae</taxon>
        <taxon>Cupriavidus</taxon>
    </lineage>
</organism>
<evidence type="ECO:0000313" key="1">
    <source>
        <dbReference type="EMBL" id="ADC45050.1"/>
    </source>
</evidence>
<name>D3DXN0_CUPMC</name>
<evidence type="ECO:0000313" key="2">
    <source>
        <dbReference type="Proteomes" id="UP000002429"/>
    </source>
</evidence>
<reference evidence="2" key="1">
    <citation type="journal article" date="2010" name="PLoS ONE">
        <title>The complete genome sequence of Cupriavidus metallidurans strain CH34, a master survivalist in harsh and anthropogenic environments.</title>
        <authorList>
            <person name="Janssen P.J."/>
            <person name="Van Houdt R."/>
            <person name="Moors H."/>
            <person name="Monsieurs P."/>
            <person name="Morin N."/>
            <person name="Michaux A."/>
            <person name="Benotmane M.A."/>
            <person name="Leys N."/>
            <person name="Vallaeys T."/>
            <person name="Lapidus A."/>
            <person name="Monchy S."/>
            <person name="Medigue C."/>
            <person name="Taghavi S."/>
            <person name="McCorkle S."/>
            <person name="Dunn J."/>
            <person name="van der Lelie D."/>
            <person name="Mergeay M."/>
        </authorList>
    </citation>
    <scope>NUCLEOTIDE SEQUENCE [LARGE SCALE GENOMIC DNA]</scope>
    <source>
        <strain evidence="2">ATCC 43123 / DSM 2839 / NBRC 102507 / CH34</strain>
    </source>
</reference>
<dbReference type="EMBL" id="CP000352">
    <property type="protein sequence ID" value="ADC45050.1"/>
    <property type="molecule type" value="Genomic_DNA"/>
</dbReference>
<protein>
    <submittedName>
        <fullName evidence="1">Uncharacterized protein</fullName>
    </submittedName>
</protein>
<accession>D3DXN0</accession>
<dbReference type="KEGG" id="rme:Rmet_6433"/>
<keyword evidence="2" id="KW-1185">Reference proteome</keyword>